<feature type="compositionally biased region" description="Basic residues" evidence="5">
    <location>
        <begin position="771"/>
        <end position="782"/>
    </location>
</feature>
<accession>W1PJR6</accession>
<protein>
    <recommendedName>
        <fullName evidence="6">SWIM-type domain-containing protein</fullName>
    </recommendedName>
</protein>
<keyword evidence="8" id="KW-1185">Reference proteome</keyword>
<feature type="compositionally biased region" description="Polar residues" evidence="5">
    <location>
        <begin position="149"/>
        <end position="174"/>
    </location>
</feature>
<dbReference type="InterPro" id="IPR006564">
    <property type="entry name" value="Znf_PMZ"/>
</dbReference>
<dbReference type="Proteomes" id="UP000017836">
    <property type="component" value="Unassembled WGS sequence"/>
</dbReference>
<dbReference type="PANTHER" id="PTHR31973:SF93">
    <property type="entry name" value="OS01G0595300 PROTEIN"/>
    <property type="match status" value="1"/>
</dbReference>
<dbReference type="InterPro" id="IPR007527">
    <property type="entry name" value="Znf_SWIM"/>
</dbReference>
<dbReference type="HOGENOM" id="CLU_006767_8_1_1"/>
<feature type="region of interest" description="Disordered" evidence="5">
    <location>
        <begin position="764"/>
        <end position="784"/>
    </location>
</feature>
<dbReference type="STRING" id="13333.W1PJR6"/>
<proteinExistence type="predicted"/>
<evidence type="ECO:0000256" key="2">
    <source>
        <dbReference type="ARBA" id="ARBA00022771"/>
    </source>
</evidence>
<evidence type="ECO:0000313" key="8">
    <source>
        <dbReference type="Proteomes" id="UP000017836"/>
    </source>
</evidence>
<name>W1PJR6_AMBTC</name>
<sequence length="821" mass="92314">MSGDKVPLLCNYGGHFANEAGRIIYNGGSTRGTYVTRDISYSSLLSKMREVSMSGPPNTGIDIKYRYPGIDFDSSLVDIKSDDDVQYNSNTMSNLPRHNIMGTSRGVHKRELGSRNTRIGHNQSSVPITTNSPQSSAADRRDTIMIREQQLSDGPSITNTRNVSESLSDSSNTDLEPDGDDAGLSIRSMDDASPSNFGCKDFSKEIGSCEKALVTLKDLRGNEGISDCGQRPTDSLALKTQVGFEESDDESSHSLKVGQIFVDGKAFNKALREFAMYSNFEYKPVRTSKNMSTAKCINPACPWRIHASRLPEQPTFKIKTYNPVHTCVMKCSSSHRQASIAWIASVIQEQVQTNLNYTPKEIVRDIKRQFNVDVSYAKAWRAKQDAMGAIRGSYKESFKALPGYCKEIERTNPGSVTELICDRDSVFLRLYWAFSASIRGFLNACRPFLEVDGAQLTGRCSGVFLCATAVDANNESFPVAFAIAESESNASWTWFLTVLRRSLGEIPRLTIISNRENGLQSAVKEVFPEALHGFCMARLSESFCKLFRNDMLRKIFWKAALACTRQEFELHMSTIEGISKEAVSWINSIPTENWATAFFKGDRYNILTSNIAESFNNWLNEARDSPIISLVECIHIKMMELFNQRRDDGGKWTGMLTPFAEKYIAKMVQPSRQHDVRHCRPTEFEIISHEQTFFVDLGQRTCSCRQWEVQGLPCSHAIAAIHNKKYDVCSFCQDWFYVAKYQATYLEAIHPVLDASTWEGDEKLSIEAPPTKKRPGRPRKNKICSEPSKPLVHCSNCKQIGHNRRSCRDPSPVQFEVNSES</sequence>
<evidence type="ECO:0000313" key="7">
    <source>
        <dbReference type="EMBL" id="ERN07906.1"/>
    </source>
</evidence>
<dbReference type="Pfam" id="PF03108">
    <property type="entry name" value="DBD_Tnp_Mut"/>
    <property type="match status" value="1"/>
</dbReference>
<dbReference type="InterPro" id="IPR004332">
    <property type="entry name" value="Transposase_MuDR"/>
</dbReference>
<dbReference type="Pfam" id="PF04434">
    <property type="entry name" value="SWIM"/>
    <property type="match status" value="1"/>
</dbReference>
<organism evidence="7 8">
    <name type="scientific">Amborella trichopoda</name>
    <dbReference type="NCBI Taxonomy" id="13333"/>
    <lineage>
        <taxon>Eukaryota</taxon>
        <taxon>Viridiplantae</taxon>
        <taxon>Streptophyta</taxon>
        <taxon>Embryophyta</taxon>
        <taxon>Tracheophyta</taxon>
        <taxon>Spermatophyta</taxon>
        <taxon>Magnoliopsida</taxon>
        <taxon>Amborellales</taxon>
        <taxon>Amborellaceae</taxon>
        <taxon>Amborella</taxon>
    </lineage>
</organism>
<dbReference type="SMART" id="SM00575">
    <property type="entry name" value="ZnF_PMZ"/>
    <property type="match status" value="1"/>
</dbReference>
<keyword evidence="1" id="KW-0479">Metal-binding</keyword>
<dbReference type="Gramene" id="ERN07906">
    <property type="protein sequence ID" value="ERN07906"/>
    <property type="gene ID" value="AMTR_s00012p00235430"/>
</dbReference>
<evidence type="ECO:0000259" key="6">
    <source>
        <dbReference type="PROSITE" id="PS50966"/>
    </source>
</evidence>
<gene>
    <name evidence="7" type="ORF">AMTR_s00012p00235430</name>
</gene>
<feature type="domain" description="SWIM-type" evidence="6">
    <location>
        <begin position="693"/>
        <end position="725"/>
    </location>
</feature>
<dbReference type="InterPro" id="IPR018289">
    <property type="entry name" value="MULE_transposase_dom"/>
</dbReference>
<feature type="region of interest" description="Disordered" evidence="5">
    <location>
        <begin position="801"/>
        <end position="821"/>
    </location>
</feature>
<dbReference type="EMBL" id="KI393609">
    <property type="protein sequence ID" value="ERN07906.1"/>
    <property type="molecule type" value="Genomic_DNA"/>
</dbReference>
<dbReference type="eggNOG" id="ENOG502QV8R">
    <property type="taxonomic scope" value="Eukaryota"/>
</dbReference>
<dbReference type="GO" id="GO:0008270">
    <property type="term" value="F:zinc ion binding"/>
    <property type="evidence" value="ECO:0007669"/>
    <property type="project" value="UniProtKB-KW"/>
</dbReference>
<evidence type="ECO:0000256" key="5">
    <source>
        <dbReference type="SAM" id="MobiDB-lite"/>
    </source>
</evidence>
<evidence type="ECO:0000256" key="3">
    <source>
        <dbReference type="ARBA" id="ARBA00022833"/>
    </source>
</evidence>
<evidence type="ECO:0000256" key="4">
    <source>
        <dbReference type="PROSITE-ProRule" id="PRU00325"/>
    </source>
</evidence>
<evidence type="ECO:0000256" key="1">
    <source>
        <dbReference type="ARBA" id="ARBA00022723"/>
    </source>
</evidence>
<keyword evidence="3" id="KW-0862">Zinc</keyword>
<reference evidence="8" key="1">
    <citation type="journal article" date="2013" name="Science">
        <title>The Amborella genome and the evolution of flowering plants.</title>
        <authorList>
            <consortium name="Amborella Genome Project"/>
        </authorList>
    </citation>
    <scope>NUCLEOTIDE SEQUENCE [LARGE SCALE GENOMIC DNA]</scope>
</reference>
<feature type="region of interest" description="Disordered" evidence="5">
    <location>
        <begin position="115"/>
        <end position="184"/>
    </location>
</feature>
<dbReference type="PANTHER" id="PTHR31973">
    <property type="entry name" value="POLYPROTEIN, PUTATIVE-RELATED"/>
    <property type="match status" value="1"/>
</dbReference>
<dbReference type="Pfam" id="PF10551">
    <property type="entry name" value="MULE"/>
    <property type="match status" value="1"/>
</dbReference>
<feature type="compositionally biased region" description="Polar residues" evidence="5">
    <location>
        <begin position="115"/>
        <end position="137"/>
    </location>
</feature>
<dbReference type="AlphaFoldDB" id="W1PJR6"/>
<dbReference type="PROSITE" id="PS50966">
    <property type="entry name" value="ZF_SWIM"/>
    <property type="match status" value="1"/>
</dbReference>
<keyword evidence="2 4" id="KW-0863">Zinc-finger</keyword>